<reference evidence="1" key="1">
    <citation type="submission" date="2018-10" db="EMBL/GenBank/DDBJ databases">
        <title>Fifty Aureobasidium pullulans genomes reveal a recombining polyextremotolerant generalist.</title>
        <authorList>
            <person name="Gostincar C."/>
            <person name="Turk M."/>
            <person name="Zajc J."/>
            <person name="Gunde-Cimerman N."/>
        </authorList>
    </citation>
    <scope>NUCLEOTIDE SEQUENCE [LARGE SCALE GENOMIC DNA]</scope>
    <source>
        <strain evidence="1">EXF-10085</strain>
    </source>
</reference>
<gene>
    <name evidence="1" type="ORF">D6D13_08578</name>
</gene>
<dbReference type="EMBL" id="QZAS01000043">
    <property type="protein sequence ID" value="THX01974.1"/>
    <property type="molecule type" value="Genomic_DNA"/>
</dbReference>
<proteinExistence type="predicted"/>
<name>A0A4S9C8E1_AURPU</name>
<evidence type="ECO:0000313" key="1">
    <source>
        <dbReference type="EMBL" id="THX01974.1"/>
    </source>
</evidence>
<comment type="caution">
    <text evidence="1">The sequence shown here is derived from an EMBL/GenBank/DDBJ whole genome shotgun (WGS) entry which is preliminary data.</text>
</comment>
<accession>A0A4S9C8E1</accession>
<protein>
    <submittedName>
        <fullName evidence="1">Uncharacterized protein</fullName>
    </submittedName>
</protein>
<organism evidence="1">
    <name type="scientific">Aureobasidium pullulans</name>
    <name type="common">Black yeast</name>
    <name type="synonym">Pullularia pullulans</name>
    <dbReference type="NCBI Taxonomy" id="5580"/>
    <lineage>
        <taxon>Eukaryota</taxon>
        <taxon>Fungi</taxon>
        <taxon>Dikarya</taxon>
        <taxon>Ascomycota</taxon>
        <taxon>Pezizomycotina</taxon>
        <taxon>Dothideomycetes</taxon>
        <taxon>Dothideomycetidae</taxon>
        <taxon>Dothideales</taxon>
        <taxon>Saccotheciaceae</taxon>
        <taxon>Aureobasidium</taxon>
    </lineage>
</organism>
<sequence>IQPKHARSGLRTFYLAFQLQIPHRLVFLLAPVPNPALYLSTTERLRERWHVHNPILEVVACVQPQTAGLRWMVGARSRDCVTRRRPSMVNVLGCIDEASLLNEDSNATLQSLFLSSQKVKSRFLAHNVTLWSFSRPGFSSED</sequence>
<dbReference type="AlphaFoldDB" id="A0A4S9C8E1"/>
<feature type="non-terminal residue" evidence="1">
    <location>
        <position position="1"/>
    </location>
</feature>